<sequence>MELDASADGILTQLQEVERQRSLRECQPSLATRVEALKHYQQQRFARTYADLLASSRYAQATRFFLQELYGPGDFSRRDAQFARVVPALVRIFPSEVVNTVAKLAHLHALSETLDTRMAQLLGSERLNPLHYAQAWQACGEAESRMRQIALTLDVGASLEQLTRKPLLRQALRMMRGPATAAGLPELQNFLESGFDTFKAMQGAQEFLQTIRQRETLLAQALFAPEALTRLAGKSCPAGDDPLGQLP</sequence>
<evidence type="ECO:0000259" key="1">
    <source>
        <dbReference type="Pfam" id="PF26621"/>
    </source>
</evidence>
<dbReference type="AlphaFoldDB" id="A0A840LBI2"/>
<dbReference type="InterPro" id="IPR058511">
    <property type="entry name" value="DUF8198"/>
</dbReference>
<evidence type="ECO:0000313" key="2">
    <source>
        <dbReference type="EMBL" id="MBB4845516.1"/>
    </source>
</evidence>
<gene>
    <name evidence="2" type="ORF">HNP55_004068</name>
</gene>
<proteinExistence type="predicted"/>
<dbReference type="EMBL" id="JACHLP010000010">
    <property type="protein sequence ID" value="MBB4845516.1"/>
    <property type="molecule type" value="Genomic_DNA"/>
</dbReference>
<organism evidence="2 3">
    <name type="scientific">Roseateles oligotrophus</name>
    <dbReference type="NCBI Taxonomy" id="1769250"/>
    <lineage>
        <taxon>Bacteria</taxon>
        <taxon>Pseudomonadati</taxon>
        <taxon>Pseudomonadota</taxon>
        <taxon>Betaproteobacteria</taxon>
        <taxon>Burkholderiales</taxon>
        <taxon>Sphaerotilaceae</taxon>
        <taxon>Roseateles</taxon>
    </lineage>
</organism>
<reference evidence="2 3" key="1">
    <citation type="submission" date="2020-08" db="EMBL/GenBank/DDBJ databases">
        <title>Functional genomics of gut bacteria from endangered species of beetles.</title>
        <authorList>
            <person name="Carlos-Shanley C."/>
        </authorList>
    </citation>
    <scope>NUCLEOTIDE SEQUENCE [LARGE SCALE GENOMIC DNA]</scope>
    <source>
        <strain evidence="2 3">S00239</strain>
    </source>
</reference>
<evidence type="ECO:0000313" key="3">
    <source>
        <dbReference type="Proteomes" id="UP000562027"/>
    </source>
</evidence>
<feature type="domain" description="DUF8198" evidence="1">
    <location>
        <begin position="23"/>
        <end position="226"/>
    </location>
</feature>
<dbReference type="Proteomes" id="UP000562027">
    <property type="component" value="Unassembled WGS sequence"/>
</dbReference>
<protein>
    <recommendedName>
        <fullName evidence="1">DUF8198 domain-containing protein</fullName>
    </recommendedName>
</protein>
<comment type="caution">
    <text evidence="2">The sequence shown here is derived from an EMBL/GenBank/DDBJ whole genome shotgun (WGS) entry which is preliminary data.</text>
</comment>
<name>A0A840LBI2_9BURK</name>
<dbReference type="Pfam" id="PF26621">
    <property type="entry name" value="DUF8198"/>
    <property type="match status" value="1"/>
</dbReference>
<dbReference type="InterPro" id="IPR058063">
    <property type="entry name" value="FFLEE_fam"/>
</dbReference>
<accession>A0A840LBI2</accession>
<keyword evidence="3" id="KW-1185">Reference proteome</keyword>
<dbReference type="NCBIfam" id="NF047641">
    <property type="entry name" value="FFLEE_fam"/>
    <property type="match status" value="1"/>
</dbReference>
<dbReference type="RefSeq" id="WP_184303597.1">
    <property type="nucleotide sequence ID" value="NZ_JACHLP010000010.1"/>
</dbReference>